<keyword evidence="3" id="KW-1185">Reference proteome</keyword>
<sequence>MSSHDGRALNRYQKITAVSTVRLPIEDRFSGTGRRVSRNGLSRSISEAVRDYRGANWEATIDRAGESAKNLNHLCRQLTRAAAPKCPITDRSGVRRYDAKTRVEVIAEHLAEQFTPNPPATSPNLQEHHAQVRYRVEEFMATAPPPLPETCSSPQPHYTRLSYASPKRRLRDRTACPRPR</sequence>
<evidence type="ECO:0000313" key="3">
    <source>
        <dbReference type="Proteomes" id="UP000299102"/>
    </source>
</evidence>
<accession>A0A4C1YCG4</accession>
<reference evidence="2 3" key="1">
    <citation type="journal article" date="2019" name="Commun. Biol.">
        <title>The bagworm genome reveals a unique fibroin gene that provides high tensile strength.</title>
        <authorList>
            <person name="Kono N."/>
            <person name="Nakamura H."/>
            <person name="Ohtoshi R."/>
            <person name="Tomita M."/>
            <person name="Numata K."/>
            <person name="Arakawa K."/>
        </authorList>
    </citation>
    <scope>NUCLEOTIDE SEQUENCE [LARGE SCALE GENOMIC DNA]</scope>
</reference>
<dbReference type="OrthoDB" id="410155at2759"/>
<evidence type="ECO:0000256" key="1">
    <source>
        <dbReference type="SAM" id="MobiDB-lite"/>
    </source>
</evidence>
<dbReference type="AlphaFoldDB" id="A0A4C1YCG4"/>
<comment type="caution">
    <text evidence="2">The sequence shown here is derived from an EMBL/GenBank/DDBJ whole genome shotgun (WGS) entry which is preliminary data.</text>
</comment>
<organism evidence="2 3">
    <name type="scientific">Eumeta variegata</name>
    <name type="common">Bagworm moth</name>
    <name type="synonym">Eumeta japonica</name>
    <dbReference type="NCBI Taxonomy" id="151549"/>
    <lineage>
        <taxon>Eukaryota</taxon>
        <taxon>Metazoa</taxon>
        <taxon>Ecdysozoa</taxon>
        <taxon>Arthropoda</taxon>
        <taxon>Hexapoda</taxon>
        <taxon>Insecta</taxon>
        <taxon>Pterygota</taxon>
        <taxon>Neoptera</taxon>
        <taxon>Endopterygota</taxon>
        <taxon>Lepidoptera</taxon>
        <taxon>Glossata</taxon>
        <taxon>Ditrysia</taxon>
        <taxon>Tineoidea</taxon>
        <taxon>Psychidae</taxon>
        <taxon>Oiketicinae</taxon>
        <taxon>Eumeta</taxon>
    </lineage>
</organism>
<evidence type="ECO:0000313" key="2">
    <source>
        <dbReference type="EMBL" id="GBP72157.1"/>
    </source>
</evidence>
<protein>
    <submittedName>
        <fullName evidence="2">Uncharacterized protein</fullName>
    </submittedName>
</protein>
<dbReference type="Proteomes" id="UP000299102">
    <property type="component" value="Unassembled WGS sequence"/>
</dbReference>
<proteinExistence type="predicted"/>
<dbReference type="EMBL" id="BGZK01001135">
    <property type="protein sequence ID" value="GBP72157.1"/>
    <property type="molecule type" value="Genomic_DNA"/>
</dbReference>
<name>A0A4C1YCG4_EUMVA</name>
<feature type="region of interest" description="Disordered" evidence="1">
    <location>
        <begin position="143"/>
        <end position="180"/>
    </location>
</feature>
<gene>
    <name evidence="2" type="ORF">EVAR_49748_1</name>
</gene>